<dbReference type="OrthoDB" id="10318047at2759"/>
<dbReference type="AlphaFoldDB" id="A0A9P5DSK1"/>
<proteinExistence type="predicted"/>
<reference evidence="2" key="2">
    <citation type="submission" date="2020-02" db="EMBL/GenBank/DDBJ databases">
        <title>Identification and distribution of gene clusters putatively required for synthesis of sphingolipid metabolism inhibitors in phylogenetically diverse species of the filamentous fungus Fusarium.</title>
        <authorList>
            <person name="Kim H.-S."/>
            <person name="Busman M."/>
            <person name="Brown D.W."/>
            <person name="Divon H."/>
            <person name="Uhlig S."/>
            <person name="Proctor R.H."/>
        </authorList>
    </citation>
    <scope>NUCLEOTIDE SEQUENCE</scope>
    <source>
        <strain evidence="2">NRRL 25174</strain>
    </source>
</reference>
<gene>
    <name evidence="2" type="ORF">FBEOM_13297</name>
</gene>
<protein>
    <submittedName>
        <fullName evidence="2">Uncharacterized protein</fullName>
    </submittedName>
</protein>
<dbReference type="Proteomes" id="UP000730481">
    <property type="component" value="Unassembled WGS sequence"/>
</dbReference>
<evidence type="ECO:0000313" key="3">
    <source>
        <dbReference type="Proteomes" id="UP000730481"/>
    </source>
</evidence>
<feature type="signal peptide" evidence="1">
    <location>
        <begin position="1"/>
        <end position="21"/>
    </location>
</feature>
<sequence length="154" mass="16703">MVQKTGFLAMLLGIAIPFALATSWTEVSKDLKISDDGYLQITEEGVLNSMAADHTILGSKELSPDVFKSLTKCELGSAERTKACLDTHLGPETASLDFSPRGEEDNGLSERALSCAVFICSTNKRCRDVNQLGTERRCTVCLVTPWNRTGVCSP</sequence>
<keyword evidence="3" id="KW-1185">Reference proteome</keyword>
<accession>A0A9P5DSK1</accession>
<keyword evidence="1" id="KW-0732">Signal</keyword>
<evidence type="ECO:0000313" key="2">
    <source>
        <dbReference type="EMBL" id="KAF4332893.1"/>
    </source>
</evidence>
<feature type="chain" id="PRO_5040317709" evidence="1">
    <location>
        <begin position="22"/>
        <end position="154"/>
    </location>
</feature>
<organism evidence="2 3">
    <name type="scientific">Fusarium beomiforme</name>
    <dbReference type="NCBI Taxonomy" id="44412"/>
    <lineage>
        <taxon>Eukaryota</taxon>
        <taxon>Fungi</taxon>
        <taxon>Dikarya</taxon>
        <taxon>Ascomycota</taxon>
        <taxon>Pezizomycotina</taxon>
        <taxon>Sordariomycetes</taxon>
        <taxon>Hypocreomycetidae</taxon>
        <taxon>Hypocreales</taxon>
        <taxon>Nectriaceae</taxon>
        <taxon>Fusarium</taxon>
        <taxon>Fusarium burgessii species complex</taxon>
    </lineage>
</organism>
<dbReference type="EMBL" id="PVQB02000950">
    <property type="protein sequence ID" value="KAF4332893.1"/>
    <property type="molecule type" value="Genomic_DNA"/>
</dbReference>
<evidence type="ECO:0000256" key="1">
    <source>
        <dbReference type="SAM" id="SignalP"/>
    </source>
</evidence>
<comment type="caution">
    <text evidence="2">The sequence shown here is derived from an EMBL/GenBank/DDBJ whole genome shotgun (WGS) entry which is preliminary data.</text>
</comment>
<reference evidence="2" key="1">
    <citation type="journal article" date="2017" name="Mycologia">
        <title>Fusarium algeriense, sp. nov., a novel toxigenic crown rot pathogen of durum wheat from Algeria is nested in the Fusarium burgessii species complex.</title>
        <authorList>
            <person name="Laraba I."/>
            <person name="Keddad A."/>
            <person name="Boureghda H."/>
            <person name="Abdallah N."/>
            <person name="Vaughan M.M."/>
            <person name="Proctor R.H."/>
            <person name="Busman M."/>
            <person name="O'Donnell K."/>
        </authorList>
    </citation>
    <scope>NUCLEOTIDE SEQUENCE</scope>
    <source>
        <strain evidence="2">NRRL 25174</strain>
    </source>
</reference>
<name>A0A9P5DSK1_9HYPO</name>